<comment type="miscellaneous">
    <text evidence="9">This enzyme catalyzes only one turnover and therefore is not strictly catalytic. According to one definition, an enzyme is a biocatalyst that acts repeatedly and over many reaction cycles.</text>
</comment>
<dbReference type="Gene3D" id="3.30.160.70">
    <property type="entry name" value="Methylated DNA-protein cysteine methyltransferase domain"/>
    <property type="match status" value="1"/>
</dbReference>
<dbReference type="KEGG" id="asd:AS9A_2402"/>
<dbReference type="SUPFAM" id="SSF53155">
    <property type="entry name" value="Methylated DNA-protein cysteine methyltransferase domain"/>
    <property type="match status" value="1"/>
</dbReference>
<comment type="similarity">
    <text evidence="2 9">Belongs to the MGMT family.</text>
</comment>
<feature type="domain" description="Methylguanine DNA methyltransferase ribonuclease-like" evidence="11">
    <location>
        <begin position="14"/>
        <end position="90"/>
    </location>
</feature>
<dbReference type="InterPro" id="IPR014048">
    <property type="entry name" value="MethylDNA_cys_MeTrfase_DNA-bd"/>
</dbReference>
<evidence type="ECO:0000256" key="3">
    <source>
        <dbReference type="ARBA" id="ARBA00022490"/>
    </source>
</evidence>
<sequence>MERAAEEALLLDVAYHTLDTPLGPLLLATTPIGLVRIAYASEGHDTVLSSLAHKISPRVLRAPGRLSTAAREIDEYFAGTRTQFDLPLDLRFLGGFRLQVLDHLREIAYGQRESYAAVASAIGNPKAVRAVGSACARNPLPLVIPCHRVVRTDGTIGQYIGGTEAKNTLLTLEAA</sequence>
<evidence type="ECO:0000256" key="1">
    <source>
        <dbReference type="ARBA" id="ARBA00001286"/>
    </source>
</evidence>
<keyword evidence="13" id="KW-1185">Reference proteome</keyword>
<dbReference type="Proteomes" id="UP000009235">
    <property type="component" value="Chromosome"/>
</dbReference>
<keyword evidence="5 9" id="KW-0808">Transferase</keyword>
<evidence type="ECO:0000313" key="12">
    <source>
        <dbReference type="EMBL" id="AEF40849.1"/>
    </source>
</evidence>
<keyword evidence="7 9" id="KW-0234">DNA repair</keyword>
<evidence type="ECO:0000259" key="11">
    <source>
        <dbReference type="Pfam" id="PF02870"/>
    </source>
</evidence>
<dbReference type="InterPro" id="IPR008332">
    <property type="entry name" value="MethylG_MeTrfase_N"/>
</dbReference>
<dbReference type="PANTHER" id="PTHR10815">
    <property type="entry name" value="METHYLATED-DNA--PROTEIN-CYSTEINE METHYLTRANSFERASE"/>
    <property type="match status" value="1"/>
</dbReference>
<feature type="domain" description="Methylated-DNA-[protein]-cysteine S-methyltransferase DNA binding" evidence="10">
    <location>
        <begin position="96"/>
        <end position="174"/>
    </location>
</feature>
<dbReference type="InterPro" id="IPR023546">
    <property type="entry name" value="MGMT"/>
</dbReference>
<dbReference type="AlphaFoldDB" id="F6EEP9"/>
<dbReference type="GO" id="GO:0003908">
    <property type="term" value="F:methylated-DNA-[protein]-cysteine S-methyltransferase activity"/>
    <property type="evidence" value="ECO:0007669"/>
    <property type="project" value="UniProtKB-UniRule"/>
</dbReference>
<dbReference type="FunFam" id="1.10.10.10:FF:000214">
    <property type="entry name" value="Methylated-DNA--protein-cysteine methyltransferase"/>
    <property type="match status" value="1"/>
</dbReference>
<dbReference type="EC" id="2.1.1.63" evidence="9"/>
<evidence type="ECO:0000313" key="13">
    <source>
        <dbReference type="Proteomes" id="UP000009235"/>
    </source>
</evidence>
<evidence type="ECO:0000256" key="6">
    <source>
        <dbReference type="ARBA" id="ARBA00022763"/>
    </source>
</evidence>
<dbReference type="CDD" id="cd06445">
    <property type="entry name" value="ATase"/>
    <property type="match status" value="1"/>
</dbReference>
<evidence type="ECO:0000256" key="8">
    <source>
        <dbReference type="ARBA" id="ARBA00049348"/>
    </source>
</evidence>
<dbReference type="InterPro" id="IPR001497">
    <property type="entry name" value="MethylDNA_cys_MeTrfase_AS"/>
</dbReference>
<name>F6EEP9_HOYSD</name>
<comment type="catalytic activity">
    <reaction evidence="8 9">
        <text>a 6-O-methyl-2'-deoxyguanosine in DNA + L-cysteinyl-[protein] = S-methyl-L-cysteinyl-[protein] + a 2'-deoxyguanosine in DNA</text>
        <dbReference type="Rhea" id="RHEA:24000"/>
        <dbReference type="Rhea" id="RHEA-COMP:10131"/>
        <dbReference type="Rhea" id="RHEA-COMP:10132"/>
        <dbReference type="Rhea" id="RHEA-COMP:11367"/>
        <dbReference type="Rhea" id="RHEA-COMP:11368"/>
        <dbReference type="ChEBI" id="CHEBI:29950"/>
        <dbReference type="ChEBI" id="CHEBI:82612"/>
        <dbReference type="ChEBI" id="CHEBI:85445"/>
        <dbReference type="ChEBI" id="CHEBI:85448"/>
        <dbReference type="EC" id="2.1.1.63"/>
    </reaction>
</comment>
<dbReference type="PROSITE" id="PS00374">
    <property type="entry name" value="MGMT"/>
    <property type="match status" value="1"/>
</dbReference>
<dbReference type="HOGENOM" id="CLU_000445_52_2_11"/>
<dbReference type="Pfam" id="PF02870">
    <property type="entry name" value="Methyltransf_1N"/>
    <property type="match status" value="1"/>
</dbReference>
<accession>F6EEP9</accession>
<keyword evidence="3 9" id="KW-0963">Cytoplasm</keyword>
<evidence type="ECO:0000256" key="5">
    <source>
        <dbReference type="ARBA" id="ARBA00022679"/>
    </source>
</evidence>
<protein>
    <recommendedName>
        <fullName evidence="9">Methylated-DNA--protein-cysteine methyltransferase</fullName>
        <ecNumber evidence="9">2.1.1.63</ecNumber>
    </recommendedName>
    <alternativeName>
        <fullName evidence="9">6-O-methylguanine-DNA methyltransferase</fullName>
        <shortName evidence="9">MGMT</shortName>
    </alternativeName>
    <alternativeName>
        <fullName evidence="9">O-6-methylguanine-DNA-alkyltransferase</fullName>
    </alternativeName>
</protein>
<dbReference type="InterPro" id="IPR036388">
    <property type="entry name" value="WH-like_DNA-bd_sf"/>
</dbReference>
<dbReference type="InterPro" id="IPR036217">
    <property type="entry name" value="MethylDNA_cys_MeTrfase_DNAb"/>
</dbReference>
<reference evidence="12 13" key="1">
    <citation type="journal article" date="2011" name="J. Bacteriol.">
        <title>Complete genome sequence of Amycolicicoccus subflavus DQS3-9A1T, an actinomycete isolated from crude oil-polluted soil.</title>
        <authorList>
            <person name="Cai M."/>
            <person name="Chen W.M."/>
            <person name="Nie Y."/>
            <person name="Chi C.Q."/>
            <person name="Wang Y.N."/>
            <person name="Tang Y.Q."/>
            <person name="Li G.Y."/>
            <person name="Wu X.L."/>
        </authorList>
    </citation>
    <scope>NUCLEOTIDE SEQUENCE [LARGE SCALE GENOMIC DNA]</scope>
    <source>
        <strain evidence="13">DSM 45089 / DQS3-9A1</strain>
    </source>
</reference>
<dbReference type="Gene3D" id="1.10.10.10">
    <property type="entry name" value="Winged helix-like DNA-binding domain superfamily/Winged helix DNA-binding domain"/>
    <property type="match status" value="1"/>
</dbReference>
<keyword evidence="6 9" id="KW-0227">DNA damage</keyword>
<comment type="catalytic activity">
    <reaction evidence="1 9">
        <text>a 4-O-methyl-thymidine in DNA + L-cysteinyl-[protein] = a thymidine in DNA + S-methyl-L-cysteinyl-[protein]</text>
        <dbReference type="Rhea" id="RHEA:53428"/>
        <dbReference type="Rhea" id="RHEA-COMP:10131"/>
        <dbReference type="Rhea" id="RHEA-COMP:10132"/>
        <dbReference type="Rhea" id="RHEA-COMP:13555"/>
        <dbReference type="Rhea" id="RHEA-COMP:13556"/>
        <dbReference type="ChEBI" id="CHEBI:29950"/>
        <dbReference type="ChEBI" id="CHEBI:82612"/>
        <dbReference type="ChEBI" id="CHEBI:137386"/>
        <dbReference type="ChEBI" id="CHEBI:137387"/>
        <dbReference type="EC" id="2.1.1.63"/>
    </reaction>
</comment>
<dbReference type="GO" id="GO:0032259">
    <property type="term" value="P:methylation"/>
    <property type="evidence" value="ECO:0007669"/>
    <property type="project" value="UniProtKB-KW"/>
</dbReference>
<keyword evidence="4 9" id="KW-0489">Methyltransferase</keyword>
<proteinExistence type="inferred from homology"/>
<comment type="subcellular location">
    <subcellularLocation>
        <location evidence="9">Cytoplasm</location>
    </subcellularLocation>
</comment>
<feature type="active site" description="Nucleophile; methyl group acceptor" evidence="9">
    <location>
        <position position="146"/>
    </location>
</feature>
<evidence type="ECO:0000256" key="7">
    <source>
        <dbReference type="ARBA" id="ARBA00023204"/>
    </source>
</evidence>
<dbReference type="EMBL" id="CP002786">
    <property type="protein sequence ID" value="AEF40849.1"/>
    <property type="molecule type" value="Genomic_DNA"/>
</dbReference>
<comment type="function">
    <text evidence="9">Involved in the cellular defense against the biological effects of O6-methylguanine (O6-MeG) and O4-methylthymine (O4-MeT) in DNA. Repairs the methylated nucleobase in DNA by stoichiometrically transferring the methyl group to a cysteine residue in the enzyme. This is a suicide reaction: the enzyme is irreversibly inactivated.</text>
</comment>
<evidence type="ECO:0000256" key="9">
    <source>
        <dbReference type="HAMAP-Rule" id="MF_00772"/>
    </source>
</evidence>
<dbReference type="eggNOG" id="COG0350">
    <property type="taxonomic scope" value="Bacteria"/>
</dbReference>
<dbReference type="SUPFAM" id="SSF46767">
    <property type="entry name" value="Methylated DNA-protein cysteine methyltransferase, C-terminal domain"/>
    <property type="match status" value="1"/>
</dbReference>
<dbReference type="HAMAP" id="MF_00772">
    <property type="entry name" value="OGT"/>
    <property type="match status" value="1"/>
</dbReference>
<dbReference type="GO" id="GO:0006307">
    <property type="term" value="P:DNA alkylation repair"/>
    <property type="evidence" value="ECO:0007669"/>
    <property type="project" value="UniProtKB-UniRule"/>
</dbReference>
<evidence type="ECO:0000259" key="10">
    <source>
        <dbReference type="Pfam" id="PF01035"/>
    </source>
</evidence>
<dbReference type="STRING" id="443218.AS9A_2402"/>
<dbReference type="Pfam" id="PF01035">
    <property type="entry name" value="DNA_binding_1"/>
    <property type="match status" value="1"/>
</dbReference>
<dbReference type="PANTHER" id="PTHR10815:SF5">
    <property type="entry name" value="METHYLATED-DNA--PROTEIN-CYSTEINE METHYLTRANSFERASE"/>
    <property type="match status" value="1"/>
</dbReference>
<gene>
    <name evidence="12" type="ordered locus">AS9A_2402</name>
</gene>
<evidence type="ECO:0000256" key="2">
    <source>
        <dbReference type="ARBA" id="ARBA00008711"/>
    </source>
</evidence>
<dbReference type="NCBIfam" id="TIGR00589">
    <property type="entry name" value="ogt"/>
    <property type="match status" value="1"/>
</dbReference>
<organism evidence="12 13">
    <name type="scientific">Hoyosella subflava (strain DSM 45089 / JCM 17490 / NBRC 109087 / DQS3-9A1)</name>
    <name type="common">Amycolicicoccus subflavus</name>
    <dbReference type="NCBI Taxonomy" id="443218"/>
    <lineage>
        <taxon>Bacteria</taxon>
        <taxon>Bacillati</taxon>
        <taxon>Actinomycetota</taxon>
        <taxon>Actinomycetes</taxon>
        <taxon>Mycobacteriales</taxon>
        <taxon>Hoyosellaceae</taxon>
        <taxon>Hoyosella</taxon>
    </lineage>
</organism>
<dbReference type="InterPro" id="IPR036631">
    <property type="entry name" value="MGMT_N_sf"/>
</dbReference>
<dbReference type="GO" id="GO:0005737">
    <property type="term" value="C:cytoplasm"/>
    <property type="evidence" value="ECO:0007669"/>
    <property type="project" value="UniProtKB-SubCell"/>
</dbReference>
<evidence type="ECO:0000256" key="4">
    <source>
        <dbReference type="ARBA" id="ARBA00022603"/>
    </source>
</evidence>